<comment type="caution">
    <text evidence="3">The sequence shown here is derived from an EMBL/GenBank/DDBJ whole genome shotgun (WGS) entry which is preliminary data.</text>
</comment>
<reference evidence="3" key="1">
    <citation type="submission" date="2021-06" db="EMBL/GenBank/DDBJ databases">
        <authorList>
            <person name="Kallberg Y."/>
            <person name="Tangrot J."/>
            <person name="Rosling A."/>
        </authorList>
    </citation>
    <scope>NUCLEOTIDE SEQUENCE</scope>
    <source>
        <strain evidence="3">IA702</strain>
    </source>
</reference>
<gene>
    <name evidence="3" type="ORF">POCULU_LOCUS442</name>
</gene>
<proteinExistence type="predicted"/>
<dbReference type="AlphaFoldDB" id="A0A9N8Z0Z0"/>
<evidence type="ECO:0000313" key="3">
    <source>
        <dbReference type="EMBL" id="CAG8458761.1"/>
    </source>
</evidence>
<sequence length="99" mass="11432">MTRTKHSPKQNRHYQRSPFGDLRGPPKKEGAGQHNWGNVTAETAELDEHYELLDDCPKYDLEKVEKIVEVEGQLRDTKINVVDPNEFEKLRAATAEEQE</sequence>
<dbReference type="Proteomes" id="UP000789572">
    <property type="component" value="Unassembled WGS sequence"/>
</dbReference>
<name>A0A9N8Z0Z0_9GLOM</name>
<dbReference type="OrthoDB" id="2122308at2759"/>
<dbReference type="InterPro" id="IPR006861">
    <property type="entry name" value="HABP4_PAIRBP1-bd"/>
</dbReference>
<evidence type="ECO:0000313" key="4">
    <source>
        <dbReference type="Proteomes" id="UP000789572"/>
    </source>
</evidence>
<dbReference type="Pfam" id="PF04774">
    <property type="entry name" value="HABP4_PAI-RBP1"/>
    <property type="match status" value="1"/>
</dbReference>
<accession>A0A9N8Z0Z0</accession>
<protein>
    <submittedName>
        <fullName evidence="3">2375_t:CDS:1</fullName>
    </submittedName>
</protein>
<evidence type="ECO:0000256" key="1">
    <source>
        <dbReference type="SAM" id="MobiDB-lite"/>
    </source>
</evidence>
<feature type="compositionally biased region" description="Basic residues" evidence="1">
    <location>
        <begin position="1"/>
        <end position="15"/>
    </location>
</feature>
<dbReference type="EMBL" id="CAJVPJ010000023">
    <property type="protein sequence ID" value="CAG8458761.1"/>
    <property type="molecule type" value="Genomic_DNA"/>
</dbReference>
<feature type="region of interest" description="Disordered" evidence="1">
    <location>
        <begin position="1"/>
        <end position="37"/>
    </location>
</feature>
<feature type="domain" description="Hyaluronan/mRNA-binding protein" evidence="2">
    <location>
        <begin position="21"/>
        <end position="68"/>
    </location>
</feature>
<organism evidence="3 4">
    <name type="scientific">Paraglomus occultum</name>
    <dbReference type="NCBI Taxonomy" id="144539"/>
    <lineage>
        <taxon>Eukaryota</taxon>
        <taxon>Fungi</taxon>
        <taxon>Fungi incertae sedis</taxon>
        <taxon>Mucoromycota</taxon>
        <taxon>Glomeromycotina</taxon>
        <taxon>Glomeromycetes</taxon>
        <taxon>Paraglomerales</taxon>
        <taxon>Paraglomeraceae</taxon>
        <taxon>Paraglomus</taxon>
    </lineage>
</organism>
<evidence type="ECO:0000259" key="2">
    <source>
        <dbReference type="Pfam" id="PF04774"/>
    </source>
</evidence>
<keyword evidence="4" id="KW-1185">Reference proteome</keyword>